<dbReference type="RefSeq" id="WP_284727734.1">
    <property type="nucleotide sequence ID" value="NZ_JASCSA010000095.1"/>
</dbReference>
<feature type="region of interest" description="Disordered" evidence="1">
    <location>
        <begin position="1"/>
        <end position="51"/>
    </location>
</feature>
<reference evidence="2 3" key="1">
    <citation type="submission" date="2023-04" db="EMBL/GenBank/DDBJ databases">
        <authorList>
            <person name="Otstavnykh N."/>
            <person name="Seitkalieva A."/>
            <person name="Bystritskaya E."/>
        </authorList>
    </citation>
    <scope>NUCLEOTIDE SEQUENCE [LARGE SCALE GENOMIC DNA]</scope>
    <source>
        <strain evidence="2 3">NRIC 0815</strain>
    </source>
</reference>
<proteinExistence type="predicted"/>
<sequence>YEEARTLEPVTMDVPYQQGRTTGDDWRVPWEQAHRPPPGIDLPPDPPEPPVLEPVEGSTTLQFCHAMPSAPWVLQFG</sequence>
<keyword evidence="3" id="KW-1185">Reference proteome</keyword>
<dbReference type="EMBL" id="JASCSA010000095">
    <property type="protein sequence ID" value="MDI5886224.1"/>
    <property type="molecule type" value="Genomic_DNA"/>
</dbReference>
<protein>
    <submittedName>
        <fullName evidence="2">Uncharacterized protein</fullName>
    </submittedName>
</protein>
<feature type="compositionally biased region" description="Pro residues" evidence="1">
    <location>
        <begin position="35"/>
        <end position="51"/>
    </location>
</feature>
<feature type="non-terminal residue" evidence="2">
    <location>
        <position position="77"/>
    </location>
</feature>
<feature type="non-terminal residue" evidence="2">
    <location>
        <position position="1"/>
    </location>
</feature>
<feature type="compositionally biased region" description="Basic and acidic residues" evidence="1">
    <location>
        <begin position="22"/>
        <end position="34"/>
    </location>
</feature>
<name>A0ABT6UU39_9GAMM</name>
<dbReference type="Proteomes" id="UP001229025">
    <property type="component" value="Unassembled WGS sequence"/>
</dbReference>
<comment type="caution">
    <text evidence="2">The sequence shown here is derived from an EMBL/GenBank/DDBJ whole genome shotgun (WGS) entry which is preliminary data.</text>
</comment>
<organism evidence="2 3">
    <name type="scientific">Cobetia amphilecti</name>
    <dbReference type="NCBI Taxonomy" id="1055104"/>
    <lineage>
        <taxon>Bacteria</taxon>
        <taxon>Pseudomonadati</taxon>
        <taxon>Pseudomonadota</taxon>
        <taxon>Gammaproteobacteria</taxon>
        <taxon>Oceanospirillales</taxon>
        <taxon>Halomonadaceae</taxon>
        <taxon>Cobetia</taxon>
    </lineage>
</organism>
<gene>
    <name evidence="2" type="ORF">QLT01_17960</name>
</gene>
<evidence type="ECO:0000313" key="2">
    <source>
        <dbReference type="EMBL" id="MDI5886224.1"/>
    </source>
</evidence>
<accession>A0ABT6UU39</accession>
<evidence type="ECO:0000313" key="3">
    <source>
        <dbReference type="Proteomes" id="UP001229025"/>
    </source>
</evidence>
<reference evidence="3" key="2">
    <citation type="submission" date="2023-07" db="EMBL/GenBank/DDBJ databases">
        <title>Genome-based characterization of strain KMM 296 and proposal for reclassification of Cobetia litoralis and Cobetia pacifica, and emended description of the species Cobetia amphilecti and Cobetia marina.</title>
        <authorList>
            <person name="Balabanova L."/>
            <person name="Nedashkovskaya O."/>
        </authorList>
    </citation>
    <scope>NUCLEOTIDE SEQUENCE [LARGE SCALE GENOMIC DNA]</scope>
    <source>
        <strain evidence="3">NRIC 0815</strain>
    </source>
</reference>
<evidence type="ECO:0000256" key="1">
    <source>
        <dbReference type="SAM" id="MobiDB-lite"/>
    </source>
</evidence>